<dbReference type="PANTHER" id="PTHR10900:SF77">
    <property type="entry name" value="FI19380P1"/>
    <property type="match status" value="1"/>
</dbReference>
<dbReference type="EMBL" id="JBHTJH010000001">
    <property type="protein sequence ID" value="MFD0860604.1"/>
    <property type="molecule type" value="Genomic_DNA"/>
</dbReference>
<dbReference type="Gene3D" id="2.30.180.10">
    <property type="entry name" value="FAS1 domain"/>
    <property type="match status" value="1"/>
</dbReference>
<dbReference type="PROSITE" id="PS51257">
    <property type="entry name" value="PROKAR_LIPOPROTEIN"/>
    <property type="match status" value="1"/>
</dbReference>
<feature type="domain" description="FAS1" evidence="1">
    <location>
        <begin position="57"/>
        <end position="201"/>
    </location>
</feature>
<keyword evidence="3" id="KW-1185">Reference proteome</keyword>
<dbReference type="InterPro" id="IPR000782">
    <property type="entry name" value="FAS1_domain"/>
</dbReference>
<gene>
    <name evidence="2" type="ORF">ACFQ1M_00165</name>
</gene>
<evidence type="ECO:0000313" key="2">
    <source>
        <dbReference type="EMBL" id="MFD0860604.1"/>
    </source>
</evidence>
<comment type="caution">
    <text evidence="2">The sequence shown here is derived from an EMBL/GenBank/DDBJ whole genome shotgun (WGS) entry which is preliminary data.</text>
</comment>
<dbReference type="SMART" id="SM00554">
    <property type="entry name" value="FAS1"/>
    <property type="match status" value="1"/>
</dbReference>
<proteinExistence type="predicted"/>
<organism evidence="2 3">
    <name type="scientific">Sungkyunkwania multivorans</name>
    <dbReference type="NCBI Taxonomy" id="1173618"/>
    <lineage>
        <taxon>Bacteria</taxon>
        <taxon>Pseudomonadati</taxon>
        <taxon>Bacteroidota</taxon>
        <taxon>Flavobacteriia</taxon>
        <taxon>Flavobacteriales</taxon>
        <taxon>Flavobacteriaceae</taxon>
        <taxon>Sungkyunkwania</taxon>
    </lineage>
</organism>
<dbReference type="InterPro" id="IPR036378">
    <property type="entry name" value="FAS1_dom_sf"/>
</dbReference>
<dbReference type="Pfam" id="PF02469">
    <property type="entry name" value="Fasciclin"/>
    <property type="match status" value="1"/>
</dbReference>
<reference evidence="3" key="1">
    <citation type="journal article" date="2019" name="Int. J. Syst. Evol. Microbiol.">
        <title>The Global Catalogue of Microorganisms (GCM) 10K type strain sequencing project: providing services to taxonomists for standard genome sequencing and annotation.</title>
        <authorList>
            <consortium name="The Broad Institute Genomics Platform"/>
            <consortium name="The Broad Institute Genome Sequencing Center for Infectious Disease"/>
            <person name="Wu L."/>
            <person name="Ma J."/>
        </authorList>
    </citation>
    <scope>NUCLEOTIDE SEQUENCE [LARGE SCALE GENOMIC DNA]</scope>
    <source>
        <strain evidence="3">CCUG 62952</strain>
    </source>
</reference>
<dbReference type="Proteomes" id="UP001596978">
    <property type="component" value="Unassembled WGS sequence"/>
</dbReference>
<name>A0ABW3CTN0_9FLAO</name>
<sequence>MMKKIKFEILLLTIAAILMIACGGEKKKEISPTLDNQTPVASKDLRDLAPDTTFDEVRPLVEIINDNAEFNTLNKLLRASGVYEKVETADDITIFAPINNAFSRLTDAKLAHLKTPQGMEETINILQYHIVKDEFDHATLESAIEANRNALRLKTLNGGYISLSLIDGEMYITDENALQSKIVMPDEEASNGVLHGIDGILLPQQQQ</sequence>
<dbReference type="RefSeq" id="WP_386402145.1">
    <property type="nucleotide sequence ID" value="NZ_JBHTJH010000001.1"/>
</dbReference>
<protein>
    <submittedName>
        <fullName evidence="2">Fasciclin domain-containing protein</fullName>
    </submittedName>
</protein>
<dbReference type="InterPro" id="IPR050904">
    <property type="entry name" value="Adhesion/Biosynth-related"/>
</dbReference>
<evidence type="ECO:0000259" key="1">
    <source>
        <dbReference type="PROSITE" id="PS50213"/>
    </source>
</evidence>
<accession>A0ABW3CTN0</accession>
<dbReference type="PANTHER" id="PTHR10900">
    <property type="entry name" value="PERIOSTIN-RELATED"/>
    <property type="match status" value="1"/>
</dbReference>
<dbReference type="PROSITE" id="PS50213">
    <property type="entry name" value="FAS1"/>
    <property type="match status" value="1"/>
</dbReference>
<dbReference type="SUPFAM" id="SSF82153">
    <property type="entry name" value="FAS1 domain"/>
    <property type="match status" value="1"/>
</dbReference>
<evidence type="ECO:0000313" key="3">
    <source>
        <dbReference type="Proteomes" id="UP001596978"/>
    </source>
</evidence>